<dbReference type="GO" id="GO:0030295">
    <property type="term" value="F:protein kinase activator activity"/>
    <property type="evidence" value="ECO:0007669"/>
    <property type="project" value="TreeGrafter"/>
</dbReference>
<evidence type="ECO:0000259" key="1">
    <source>
        <dbReference type="PROSITE" id="PS51094"/>
    </source>
</evidence>
<dbReference type="InterPro" id="IPR051541">
    <property type="entry name" value="PTS_SugarTrans_NitroReg"/>
</dbReference>
<dbReference type="InterPro" id="IPR016152">
    <property type="entry name" value="PTrfase/Anion_transptr"/>
</dbReference>
<evidence type="ECO:0000313" key="2">
    <source>
        <dbReference type="EMBL" id="HIX20548.1"/>
    </source>
</evidence>
<dbReference type="PANTHER" id="PTHR47738">
    <property type="entry name" value="PTS SYSTEM FRUCTOSE-LIKE EIIA COMPONENT-RELATED"/>
    <property type="match status" value="1"/>
</dbReference>
<reference evidence="2" key="2">
    <citation type="submission" date="2021-04" db="EMBL/GenBank/DDBJ databases">
        <authorList>
            <person name="Gilroy R."/>
        </authorList>
    </citation>
    <scope>NUCLEOTIDE SEQUENCE</scope>
    <source>
        <strain evidence="2">14975</strain>
    </source>
</reference>
<dbReference type="EMBL" id="DXFQ01000153">
    <property type="protein sequence ID" value="HIX20548.1"/>
    <property type="molecule type" value="Genomic_DNA"/>
</dbReference>
<dbReference type="Pfam" id="PF00359">
    <property type="entry name" value="PTS_EIIA_2"/>
    <property type="match status" value="1"/>
</dbReference>
<dbReference type="Gene3D" id="3.40.930.10">
    <property type="entry name" value="Mannitol-specific EII, Chain A"/>
    <property type="match status" value="1"/>
</dbReference>
<reference evidence="2" key="1">
    <citation type="journal article" date="2021" name="PeerJ">
        <title>Extensive microbial diversity within the chicken gut microbiome revealed by metagenomics and culture.</title>
        <authorList>
            <person name="Gilroy R."/>
            <person name="Ravi A."/>
            <person name="Getino M."/>
            <person name="Pursley I."/>
            <person name="Horton D.L."/>
            <person name="Alikhan N.F."/>
            <person name="Baker D."/>
            <person name="Gharbi K."/>
            <person name="Hall N."/>
            <person name="Watson M."/>
            <person name="Adriaenssens E.M."/>
            <person name="Foster-Nyarko E."/>
            <person name="Jarju S."/>
            <person name="Secka A."/>
            <person name="Antonio M."/>
            <person name="Oren A."/>
            <person name="Chaudhuri R.R."/>
            <person name="La Ragione R."/>
            <person name="Hildebrand F."/>
            <person name="Pallen M.J."/>
        </authorList>
    </citation>
    <scope>NUCLEOTIDE SEQUENCE</scope>
    <source>
        <strain evidence="2">14975</strain>
    </source>
</reference>
<dbReference type="AlphaFoldDB" id="A0A9D1VCH9"/>
<dbReference type="PANTHER" id="PTHR47738:SF1">
    <property type="entry name" value="NITROGEN REGULATORY PROTEIN"/>
    <property type="match status" value="1"/>
</dbReference>
<keyword evidence="2" id="KW-0762">Sugar transport</keyword>
<proteinExistence type="predicted"/>
<keyword evidence="2" id="KW-0813">Transport</keyword>
<gene>
    <name evidence="2" type="ORF">H9862_08125</name>
</gene>
<dbReference type="PROSITE" id="PS00372">
    <property type="entry name" value="PTS_EIIA_TYPE_2_HIS"/>
    <property type="match status" value="1"/>
</dbReference>
<dbReference type="InterPro" id="IPR002178">
    <property type="entry name" value="PTS_EIIA_type-2_dom"/>
</dbReference>
<name>A0A9D1VCH9_9BACT</name>
<sequence>MLPEDFPTRLIVFDDRCGNGEKSALFAEWAAAMAQRLAPARADEILRSAEDREQLAPTWIGCGMAVPHARISGLKAGGVLALRCPDGVVWTPEGDRATLIFFLTVPEESPELHLHLLSVLMRWRRSLRLSEQQLLALPRAAFEAGLRAALFGDGAGTAPAVESPSVADGRCGGEASA</sequence>
<comment type="caution">
    <text evidence="2">The sequence shown here is derived from an EMBL/GenBank/DDBJ whole genome shotgun (WGS) entry which is preliminary data.</text>
</comment>
<accession>A0A9D1VCH9</accession>
<dbReference type="PROSITE" id="PS51094">
    <property type="entry name" value="PTS_EIIA_TYPE_2"/>
    <property type="match status" value="1"/>
</dbReference>
<protein>
    <submittedName>
        <fullName evidence="2">PTS sugar transporter subunit IIA</fullName>
    </submittedName>
</protein>
<feature type="domain" description="PTS EIIA type-2" evidence="1">
    <location>
        <begin position="4"/>
        <end position="149"/>
    </location>
</feature>
<dbReference type="Proteomes" id="UP000823964">
    <property type="component" value="Unassembled WGS sequence"/>
</dbReference>
<organism evidence="2 3">
    <name type="scientific">Candidatus Akkermansia intestinigallinarum</name>
    <dbReference type="NCBI Taxonomy" id="2838431"/>
    <lineage>
        <taxon>Bacteria</taxon>
        <taxon>Pseudomonadati</taxon>
        <taxon>Verrucomicrobiota</taxon>
        <taxon>Verrucomicrobiia</taxon>
        <taxon>Verrucomicrobiales</taxon>
        <taxon>Akkermansiaceae</taxon>
        <taxon>Akkermansia</taxon>
    </lineage>
</organism>
<evidence type="ECO:0000313" key="3">
    <source>
        <dbReference type="Proteomes" id="UP000823964"/>
    </source>
</evidence>
<dbReference type="SUPFAM" id="SSF55804">
    <property type="entry name" value="Phoshotransferase/anion transport protein"/>
    <property type="match status" value="1"/>
</dbReference>